<comment type="caution">
    <text evidence="2">The sequence shown here is derived from an EMBL/GenBank/DDBJ whole genome shotgun (WGS) entry which is preliminary data.</text>
</comment>
<evidence type="ECO:0008006" key="4">
    <source>
        <dbReference type="Google" id="ProtNLM"/>
    </source>
</evidence>
<evidence type="ECO:0000313" key="2">
    <source>
        <dbReference type="EMBL" id="GAA2929827.1"/>
    </source>
</evidence>
<gene>
    <name evidence="2" type="ORF">GCM10010446_13050</name>
</gene>
<keyword evidence="3" id="KW-1185">Reference proteome</keyword>
<dbReference type="Proteomes" id="UP001500403">
    <property type="component" value="Unassembled WGS sequence"/>
</dbReference>
<feature type="compositionally biased region" description="Low complexity" evidence="1">
    <location>
        <begin position="197"/>
        <end position="215"/>
    </location>
</feature>
<dbReference type="RefSeq" id="WP_344492044.1">
    <property type="nucleotide sequence ID" value="NZ_BAAAUD010000013.1"/>
</dbReference>
<proteinExistence type="predicted"/>
<organism evidence="2 3">
    <name type="scientific">Streptomyces enissocaesilis</name>
    <dbReference type="NCBI Taxonomy" id="332589"/>
    <lineage>
        <taxon>Bacteria</taxon>
        <taxon>Bacillati</taxon>
        <taxon>Actinomycetota</taxon>
        <taxon>Actinomycetes</taxon>
        <taxon>Kitasatosporales</taxon>
        <taxon>Streptomycetaceae</taxon>
        <taxon>Streptomyces</taxon>
        <taxon>Streptomyces rochei group</taxon>
    </lineage>
</organism>
<name>A0ABP6JEU7_9ACTN</name>
<protein>
    <recommendedName>
        <fullName evidence="4">DUF1349 domain-containing protein</fullName>
    </recommendedName>
</protein>
<reference evidence="3" key="1">
    <citation type="journal article" date="2019" name="Int. J. Syst. Evol. Microbiol.">
        <title>The Global Catalogue of Microorganisms (GCM) 10K type strain sequencing project: providing services to taxonomists for standard genome sequencing and annotation.</title>
        <authorList>
            <consortium name="The Broad Institute Genomics Platform"/>
            <consortium name="The Broad Institute Genome Sequencing Center for Infectious Disease"/>
            <person name="Wu L."/>
            <person name="Ma J."/>
        </authorList>
    </citation>
    <scope>NUCLEOTIDE SEQUENCE [LARGE SCALE GENOMIC DNA]</scope>
    <source>
        <strain evidence="3">JCM 9088</strain>
    </source>
</reference>
<feature type="region of interest" description="Disordered" evidence="1">
    <location>
        <begin position="192"/>
        <end position="215"/>
    </location>
</feature>
<accession>A0ABP6JEU7</accession>
<evidence type="ECO:0000256" key="1">
    <source>
        <dbReference type="SAM" id="MobiDB-lite"/>
    </source>
</evidence>
<dbReference type="EMBL" id="BAAAUD010000013">
    <property type="protein sequence ID" value="GAA2929827.1"/>
    <property type="molecule type" value="Genomic_DNA"/>
</dbReference>
<sequence>MPGFGLLVDGFDDGVVDPVLWPQSYGSPVEVGGRALIPCTTGYAAYKSGASYSLLWSRVAARVVPPAATGATTAACSLLVLTPTTGTDAGFLVDPAQNAMGLYLRVGYADPGALFPIYDPVAHAWLRLREDAGTLYWETSPDGMAWTVRRTAATPAWAAQPDLALVIEAHRDAGPDDFAEVDSLNVTRAGRLVPTDRTAAGPGPATRTASTMTGG</sequence>
<evidence type="ECO:0000313" key="3">
    <source>
        <dbReference type="Proteomes" id="UP001500403"/>
    </source>
</evidence>